<protein>
    <submittedName>
        <fullName evidence="1">Uncharacterized protein</fullName>
    </submittedName>
</protein>
<comment type="caution">
    <text evidence="1">The sequence shown here is derived from an EMBL/GenBank/DDBJ whole genome shotgun (WGS) entry which is preliminary data.</text>
</comment>
<dbReference type="PATRIC" id="fig|1423740.3.peg.2292"/>
<dbReference type="AlphaFoldDB" id="A0A0R1TH67"/>
<dbReference type="RefSeq" id="WP_025021090.1">
    <property type="nucleotide sequence ID" value="NZ_AZFH01000052.1"/>
</dbReference>
<dbReference type="STRING" id="1423740.FC36_GL002111"/>
<evidence type="ECO:0000313" key="1">
    <source>
        <dbReference type="EMBL" id="KRL80655.1"/>
    </source>
</evidence>
<proteinExistence type="predicted"/>
<accession>A0A0R1TH67</accession>
<name>A0A0R1TH67_9LACO</name>
<reference evidence="1 2" key="1">
    <citation type="journal article" date="2015" name="Genome Announc.">
        <title>Expanding the biotechnology potential of lactobacilli through comparative genomics of 213 strains and associated genera.</title>
        <authorList>
            <person name="Sun Z."/>
            <person name="Harris H.M."/>
            <person name="McCann A."/>
            <person name="Guo C."/>
            <person name="Argimon S."/>
            <person name="Zhang W."/>
            <person name="Yang X."/>
            <person name="Jeffery I.B."/>
            <person name="Cooney J.C."/>
            <person name="Kagawa T.F."/>
            <person name="Liu W."/>
            <person name="Song Y."/>
            <person name="Salvetti E."/>
            <person name="Wrobel A."/>
            <person name="Rasinkangas P."/>
            <person name="Parkhill J."/>
            <person name="Rea M.C."/>
            <person name="O'Sullivan O."/>
            <person name="Ritari J."/>
            <person name="Douillard F.P."/>
            <person name="Paul Ross R."/>
            <person name="Yang R."/>
            <person name="Briner A.E."/>
            <person name="Felis G.E."/>
            <person name="de Vos W.M."/>
            <person name="Barrangou R."/>
            <person name="Klaenhammer T.R."/>
            <person name="Caufield P.W."/>
            <person name="Cui Y."/>
            <person name="Zhang H."/>
            <person name="O'Toole P.W."/>
        </authorList>
    </citation>
    <scope>NUCLEOTIDE SEQUENCE [LARGE SCALE GENOMIC DNA]</scope>
    <source>
        <strain evidence="1 2">DSM 15833</strain>
    </source>
</reference>
<gene>
    <name evidence="1" type="ORF">FC36_GL002111</name>
</gene>
<evidence type="ECO:0000313" key="2">
    <source>
        <dbReference type="Proteomes" id="UP000051048"/>
    </source>
</evidence>
<dbReference type="EMBL" id="AZFH01000052">
    <property type="protein sequence ID" value="KRL80655.1"/>
    <property type="molecule type" value="Genomic_DNA"/>
</dbReference>
<sequence length="102" mass="11524">MREDAKKKLEELGFEIELVHGGQATVDGESEEGLLLRIAKGTEYHVKSDDVTLVIVHLDNGTVDFVQNICLADLEGLKQFNEVAELCFKLLDCERDEIFDRD</sequence>
<organism evidence="1 2">
    <name type="scientific">Ligilactobacillus equi DSM 15833 = JCM 10991</name>
    <dbReference type="NCBI Taxonomy" id="1423740"/>
    <lineage>
        <taxon>Bacteria</taxon>
        <taxon>Bacillati</taxon>
        <taxon>Bacillota</taxon>
        <taxon>Bacilli</taxon>
        <taxon>Lactobacillales</taxon>
        <taxon>Lactobacillaceae</taxon>
        <taxon>Ligilactobacillus</taxon>
    </lineage>
</organism>
<dbReference type="Proteomes" id="UP000051048">
    <property type="component" value="Unassembled WGS sequence"/>
</dbReference>